<dbReference type="Gene3D" id="3.30.565.10">
    <property type="entry name" value="Histidine kinase-like ATPase, C-terminal domain"/>
    <property type="match status" value="1"/>
</dbReference>
<dbReference type="Proteomes" id="UP001161691">
    <property type="component" value="Unassembled WGS sequence"/>
</dbReference>
<feature type="domain" description="Histidine kinase" evidence="9">
    <location>
        <begin position="478"/>
        <end position="587"/>
    </location>
</feature>
<keyword evidence="11" id="KW-1185">Reference proteome</keyword>
<dbReference type="InterPro" id="IPR036890">
    <property type="entry name" value="HATPase_C_sf"/>
</dbReference>
<dbReference type="InterPro" id="IPR010559">
    <property type="entry name" value="Sig_transdc_His_kin_internal"/>
</dbReference>
<keyword evidence="8" id="KW-1133">Transmembrane helix</keyword>
<reference evidence="10" key="1">
    <citation type="submission" date="2023-04" db="EMBL/GenBank/DDBJ databases">
        <title>Comparative genomic analysis of Cohnella hashimotonis sp. nov., isolated from the International Space Station.</title>
        <authorList>
            <person name="Venkateswaran K."/>
            <person name="Simpson A."/>
        </authorList>
    </citation>
    <scope>NUCLEOTIDE SEQUENCE</scope>
    <source>
        <strain evidence="10">F6_2S_P_1</strain>
    </source>
</reference>
<dbReference type="InterPro" id="IPR003594">
    <property type="entry name" value="HATPase_dom"/>
</dbReference>
<comment type="catalytic activity">
    <reaction evidence="1">
        <text>ATP + protein L-histidine = ADP + protein N-phospho-L-histidine.</text>
        <dbReference type="EC" id="2.7.13.3"/>
    </reaction>
</comment>
<dbReference type="RefSeq" id="WP_282909291.1">
    <property type="nucleotide sequence ID" value="NZ_JAGRPV010000001.1"/>
</dbReference>
<evidence type="ECO:0000313" key="10">
    <source>
        <dbReference type="EMBL" id="MDI4646437.1"/>
    </source>
</evidence>
<dbReference type="PRINTS" id="PR00344">
    <property type="entry name" value="BCTRLSENSOR"/>
</dbReference>
<feature type="transmembrane region" description="Helical" evidence="8">
    <location>
        <begin position="12"/>
        <end position="36"/>
    </location>
</feature>
<keyword evidence="8" id="KW-0472">Membrane</keyword>
<keyword evidence="5 10" id="KW-0418">Kinase</keyword>
<dbReference type="SUPFAM" id="SSF55874">
    <property type="entry name" value="ATPase domain of HSP90 chaperone/DNA topoisomerase II/histidine kinase"/>
    <property type="match status" value="1"/>
</dbReference>
<dbReference type="EC" id="2.7.13.3" evidence="2"/>
<dbReference type="SMART" id="SM00387">
    <property type="entry name" value="HATPase_c"/>
    <property type="match status" value="1"/>
</dbReference>
<evidence type="ECO:0000256" key="1">
    <source>
        <dbReference type="ARBA" id="ARBA00000085"/>
    </source>
</evidence>
<keyword evidence="8" id="KW-0812">Transmembrane</keyword>
<evidence type="ECO:0000259" key="9">
    <source>
        <dbReference type="PROSITE" id="PS50109"/>
    </source>
</evidence>
<dbReference type="InterPro" id="IPR004358">
    <property type="entry name" value="Sig_transdc_His_kin-like_C"/>
</dbReference>
<dbReference type="Pfam" id="PF06580">
    <property type="entry name" value="His_kinase"/>
    <property type="match status" value="1"/>
</dbReference>
<dbReference type="InterPro" id="IPR005467">
    <property type="entry name" value="His_kinase_dom"/>
</dbReference>
<sequence length="595" mass="67824">MTKPIRLTRLSMRYRVLFVFFVLIVVPFLLVGYIALSKSEKTIRQTNLDAVVLTGKNLHSFFHYVQNEQDKLMASDELQELMARGVRQGTDEIAFADELLSYIDSVNYSNQLFKIRVLPLDPASMPTYMHSAYGTQDVASQAWYRDIVREGRAFWKVFAPLELPGAALEPTLSDIKRLHSLKTFAPLGVVVMDIRPSMLSSFIDPVKQFPHQRIWLLTKDDRIVYATDGRYDDRPPAEALRRTALLPEHSATLRYDGQPSLVNVVPLLENELKLVSVTPLKDLDNPVSVLSRLNFTFLLFYFALSITLAGYITVKYTNPISSLVREMRDIVRHSFSETAVAESRFADRRDEVGWLYRGMYNMIREIQRLLKETKESEKRKKQLQFEVLNYQINPHFLYNTLDTIRWKAEEKQAGEIGELASSLASLFRLTLNRGKEITTVRRELALLQAYLNIEKARRDAPIPVIFRIDDALLELPLMRLILQPLVENAIRHGIADMGEEGMIVVQGGLENCRIEFRISDNGPGIPEDIRGTLLEPSAAAKRDREGGLGLINVHERLRHYFGEPFGLEAISEPGRGTTIVLIHPVLPDGSTELDE</sequence>
<evidence type="ECO:0000256" key="7">
    <source>
        <dbReference type="ARBA" id="ARBA00023012"/>
    </source>
</evidence>
<keyword evidence="4" id="KW-0547">Nucleotide-binding</keyword>
<keyword evidence="6" id="KW-0067">ATP-binding</keyword>
<name>A0ABT6TKV0_9BACL</name>
<feature type="transmembrane region" description="Helical" evidence="8">
    <location>
        <begin position="295"/>
        <end position="314"/>
    </location>
</feature>
<dbReference type="Pfam" id="PF02518">
    <property type="entry name" value="HATPase_c"/>
    <property type="match status" value="1"/>
</dbReference>
<evidence type="ECO:0000256" key="3">
    <source>
        <dbReference type="ARBA" id="ARBA00022679"/>
    </source>
</evidence>
<gene>
    <name evidence="10" type="ORF">KB449_15765</name>
</gene>
<dbReference type="Gene3D" id="6.10.340.10">
    <property type="match status" value="1"/>
</dbReference>
<evidence type="ECO:0000256" key="2">
    <source>
        <dbReference type="ARBA" id="ARBA00012438"/>
    </source>
</evidence>
<evidence type="ECO:0000256" key="8">
    <source>
        <dbReference type="SAM" id="Phobius"/>
    </source>
</evidence>
<keyword evidence="7" id="KW-0902">Two-component regulatory system</keyword>
<dbReference type="PANTHER" id="PTHR34220">
    <property type="entry name" value="SENSOR HISTIDINE KINASE YPDA"/>
    <property type="match status" value="1"/>
</dbReference>
<comment type="caution">
    <text evidence="10">The sequence shown here is derived from an EMBL/GenBank/DDBJ whole genome shotgun (WGS) entry which is preliminary data.</text>
</comment>
<organism evidence="10 11">
    <name type="scientific">Cohnella hashimotonis</name>
    <dbReference type="NCBI Taxonomy" id="2826895"/>
    <lineage>
        <taxon>Bacteria</taxon>
        <taxon>Bacillati</taxon>
        <taxon>Bacillota</taxon>
        <taxon>Bacilli</taxon>
        <taxon>Bacillales</taxon>
        <taxon>Paenibacillaceae</taxon>
        <taxon>Cohnella</taxon>
    </lineage>
</organism>
<dbReference type="PROSITE" id="PS50109">
    <property type="entry name" value="HIS_KIN"/>
    <property type="match status" value="1"/>
</dbReference>
<evidence type="ECO:0000256" key="4">
    <source>
        <dbReference type="ARBA" id="ARBA00022741"/>
    </source>
</evidence>
<accession>A0ABT6TKV0</accession>
<keyword evidence="3 10" id="KW-0808">Transferase</keyword>
<dbReference type="EMBL" id="JAGRPV010000001">
    <property type="protein sequence ID" value="MDI4646437.1"/>
    <property type="molecule type" value="Genomic_DNA"/>
</dbReference>
<evidence type="ECO:0000313" key="11">
    <source>
        <dbReference type="Proteomes" id="UP001161691"/>
    </source>
</evidence>
<dbReference type="GO" id="GO:0004673">
    <property type="term" value="F:protein histidine kinase activity"/>
    <property type="evidence" value="ECO:0007669"/>
    <property type="project" value="UniProtKB-EC"/>
</dbReference>
<evidence type="ECO:0000256" key="6">
    <source>
        <dbReference type="ARBA" id="ARBA00022840"/>
    </source>
</evidence>
<protein>
    <recommendedName>
        <fullName evidence="2">histidine kinase</fullName>
        <ecNumber evidence="2">2.7.13.3</ecNumber>
    </recommendedName>
</protein>
<proteinExistence type="predicted"/>
<dbReference type="InterPro" id="IPR050640">
    <property type="entry name" value="Bact_2-comp_sensor_kinase"/>
</dbReference>
<dbReference type="PANTHER" id="PTHR34220:SF7">
    <property type="entry name" value="SENSOR HISTIDINE KINASE YPDA"/>
    <property type="match status" value="1"/>
</dbReference>
<evidence type="ECO:0000256" key="5">
    <source>
        <dbReference type="ARBA" id="ARBA00022777"/>
    </source>
</evidence>